<evidence type="ECO:0000313" key="8">
    <source>
        <dbReference type="Proteomes" id="UP000285120"/>
    </source>
</evidence>
<dbReference type="EMBL" id="RAPK01000006">
    <property type="protein sequence ID" value="RKD76402.1"/>
    <property type="molecule type" value="Genomic_DNA"/>
</dbReference>
<keyword evidence="2 4" id="KW-0560">Oxidoreductase</keyword>
<dbReference type="SUPFAM" id="SSF52283">
    <property type="entry name" value="Formate/glycerate dehydrogenase catalytic domain-like"/>
    <property type="match status" value="1"/>
</dbReference>
<dbReference type="OrthoDB" id="9805416at2"/>
<evidence type="ECO:0000256" key="2">
    <source>
        <dbReference type="ARBA" id="ARBA00023002"/>
    </source>
</evidence>
<dbReference type="FunFam" id="3.40.50.720:FF:000203">
    <property type="entry name" value="D-3-phosphoglycerate dehydrogenase (SerA)"/>
    <property type="match status" value="1"/>
</dbReference>
<proteinExistence type="inferred from homology"/>
<protein>
    <submittedName>
        <fullName evidence="7">D-3-phosphoglycerate dehydrogenase</fullName>
    </submittedName>
</protein>
<evidence type="ECO:0000259" key="6">
    <source>
        <dbReference type="Pfam" id="PF02826"/>
    </source>
</evidence>
<feature type="domain" description="D-isomer specific 2-hydroxyacid dehydrogenase NAD-binding" evidence="6">
    <location>
        <begin position="112"/>
        <end position="284"/>
    </location>
</feature>
<name>A0A419V8L2_9BACL</name>
<comment type="caution">
    <text evidence="7">The sequence shown here is derived from an EMBL/GenBank/DDBJ whole genome shotgun (WGS) entry which is preliminary data.</text>
</comment>
<keyword evidence="8" id="KW-1185">Reference proteome</keyword>
<evidence type="ECO:0000256" key="3">
    <source>
        <dbReference type="ARBA" id="ARBA00023027"/>
    </source>
</evidence>
<sequence>MNILVLGDYENIYSSSPAARMLHQKGWNLEAVTIPVKPEQIPSLAEGKKAIILVRERTPLPASVIDELHDVQLISQTGKGVAHIDMKALETKGIDIKTTPGGSRTSVVELTIGMMIGAVRQFPAHQEAFSRNQWIQHTGTELHGKQLGILGFGSIGQETARIAQALGMNVKVWRPTGGDGSEKELGIEQMTLEDILRTSNVISLHMRLTPEWTGFLNEEKLSLMKQGAVFINTSRGAFVDEHALARLLRSRHLAGAGLDVFQEEPVREHPFHDCDNVILTPHIGYVTYEVLERFADQALHNAANYFDKQ</sequence>
<dbReference type="InterPro" id="IPR006140">
    <property type="entry name" value="D-isomer_DH_NAD-bd"/>
</dbReference>
<dbReference type="RefSeq" id="WP_120191808.1">
    <property type="nucleotide sequence ID" value="NZ_RAPK01000006.1"/>
</dbReference>
<dbReference type="AlphaFoldDB" id="A0A419V8L2"/>
<evidence type="ECO:0000256" key="4">
    <source>
        <dbReference type="RuleBase" id="RU003719"/>
    </source>
</evidence>
<dbReference type="PANTHER" id="PTHR42789">
    <property type="entry name" value="D-ISOMER SPECIFIC 2-HYDROXYACID DEHYDROGENASE FAMILY PROTEIN (AFU_ORTHOLOGUE AFUA_6G10090)"/>
    <property type="match status" value="1"/>
</dbReference>
<dbReference type="SUPFAM" id="SSF51735">
    <property type="entry name" value="NAD(P)-binding Rossmann-fold domains"/>
    <property type="match status" value="1"/>
</dbReference>
<evidence type="ECO:0000256" key="1">
    <source>
        <dbReference type="ARBA" id="ARBA00005854"/>
    </source>
</evidence>
<dbReference type="Gene3D" id="3.40.50.720">
    <property type="entry name" value="NAD(P)-binding Rossmann-like Domain"/>
    <property type="match status" value="2"/>
</dbReference>
<dbReference type="GO" id="GO:0051287">
    <property type="term" value="F:NAD binding"/>
    <property type="evidence" value="ECO:0007669"/>
    <property type="project" value="InterPro"/>
</dbReference>
<dbReference type="Pfam" id="PF02826">
    <property type="entry name" value="2-Hacid_dh_C"/>
    <property type="match status" value="1"/>
</dbReference>
<evidence type="ECO:0000259" key="5">
    <source>
        <dbReference type="Pfam" id="PF00389"/>
    </source>
</evidence>
<gene>
    <name evidence="7" type="ORF">ATL39_0619</name>
</gene>
<keyword evidence="3" id="KW-0520">NAD</keyword>
<dbReference type="Pfam" id="PF00389">
    <property type="entry name" value="2-Hacid_dh"/>
    <property type="match status" value="1"/>
</dbReference>
<dbReference type="Proteomes" id="UP000285120">
    <property type="component" value="Unassembled WGS sequence"/>
</dbReference>
<dbReference type="InterPro" id="IPR036291">
    <property type="entry name" value="NAD(P)-bd_dom_sf"/>
</dbReference>
<reference evidence="7 8" key="1">
    <citation type="submission" date="2018-09" db="EMBL/GenBank/DDBJ databases">
        <title>Genomic Encyclopedia of Archaeal and Bacterial Type Strains, Phase II (KMG-II): from individual species to whole genera.</title>
        <authorList>
            <person name="Goeker M."/>
        </authorList>
    </citation>
    <scope>NUCLEOTIDE SEQUENCE [LARGE SCALE GENOMIC DNA]</scope>
    <source>
        <strain evidence="7 8">DSM 17008</strain>
    </source>
</reference>
<dbReference type="InterPro" id="IPR050857">
    <property type="entry name" value="D-2-hydroxyacid_DH"/>
</dbReference>
<dbReference type="GO" id="GO:0016616">
    <property type="term" value="F:oxidoreductase activity, acting on the CH-OH group of donors, NAD or NADP as acceptor"/>
    <property type="evidence" value="ECO:0007669"/>
    <property type="project" value="InterPro"/>
</dbReference>
<dbReference type="PANTHER" id="PTHR42789:SF1">
    <property type="entry name" value="D-ISOMER SPECIFIC 2-HYDROXYACID DEHYDROGENASE FAMILY PROTEIN (AFU_ORTHOLOGUE AFUA_6G10090)"/>
    <property type="match status" value="1"/>
</dbReference>
<organism evidence="7 8">
    <name type="scientific">Sinobaca qinghaiensis</name>
    <dbReference type="NCBI Taxonomy" id="342944"/>
    <lineage>
        <taxon>Bacteria</taxon>
        <taxon>Bacillati</taxon>
        <taxon>Bacillota</taxon>
        <taxon>Bacilli</taxon>
        <taxon>Bacillales</taxon>
        <taxon>Sporolactobacillaceae</taxon>
        <taxon>Sinobaca</taxon>
    </lineage>
</organism>
<dbReference type="InterPro" id="IPR006139">
    <property type="entry name" value="D-isomer_2_OHA_DH_cat_dom"/>
</dbReference>
<comment type="similarity">
    <text evidence="1 4">Belongs to the D-isomer specific 2-hydroxyacid dehydrogenase family.</text>
</comment>
<evidence type="ECO:0000313" key="7">
    <source>
        <dbReference type="EMBL" id="RKD76402.1"/>
    </source>
</evidence>
<feature type="domain" description="D-isomer specific 2-hydroxyacid dehydrogenase catalytic" evidence="5">
    <location>
        <begin position="22"/>
        <end position="308"/>
    </location>
</feature>
<accession>A0A419V8L2</accession>